<dbReference type="EMBL" id="LT629750">
    <property type="protein sequence ID" value="SDS00811.1"/>
    <property type="molecule type" value="Genomic_DNA"/>
</dbReference>
<protein>
    <submittedName>
        <fullName evidence="1">Uncharacterized protein</fullName>
    </submittedName>
</protein>
<evidence type="ECO:0000313" key="1">
    <source>
        <dbReference type="EMBL" id="SDS00811.1"/>
    </source>
</evidence>
<keyword evidence="2" id="KW-1185">Reference proteome</keyword>
<reference evidence="2" key="1">
    <citation type="submission" date="2016-10" db="EMBL/GenBank/DDBJ databases">
        <authorList>
            <person name="Varghese N."/>
            <person name="Submissions S."/>
        </authorList>
    </citation>
    <scope>NUCLEOTIDE SEQUENCE [LARGE SCALE GENOMIC DNA]</scope>
    <source>
        <strain evidence="2">GAS369</strain>
    </source>
</reference>
<evidence type="ECO:0000313" key="2">
    <source>
        <dbReference type="Proteomes" id="UP000243904"/>
    </source>
</evidence>
<dbReference type="Proteomes" id="UP000243904">
    <property type="component" value="Chromosome I"/>
</dbReference>
<dbReference type="AlphaFoldDB" id="A0A1H1NP48"/>
<proteinExistence type="predicted"/>
<name>A0A1H1NP48_9BRAD</name>
<sequence>MEEVKLHPAEVCCEIAAMVARAMDQATTLARPAAMGILAAASRASPSEIESALAHHAMVWTMPPSARSAAPLVAEASFELI</sequence>
<gene>
    <name evidence="1" type="ORF">SAMN05444158_0708</name>
</gene>
<organism evidence="1 2">
    <name type="scientific">Bradyrhizobium canariense</name>
    <dbReference type="NCBI Taxonomy" id="255045"/>
    <lineage>
        <taxon>Bacteria</taxon>
        <taxon>Pseudomonadati</taxon>
        <taxon>Pseudomonadota</taxon>
        <taxon>Alphaproteobacteria</taxon>
        <taxon>Hyphomicrobiales</taxon>
        <taxon>Nitrobacteraceae</taxon>
        <taxon>Bradyrhizobium</taxon>
    </lineage>
</organism>
<accession>A0A1H1NP48</accession>